<keyword evidence="3" id="KW-0808">Transferase</keyword>
<evidence type="ECO:0000259" key="4">
    <source>
        <dbReference type="Pfam" id="PF13847"/>
    </source>
</evidence>
<dbReference type="AlphaFoldDB" id="A0AAD2CUE4"/>
<dbReference type="PANTHER" id="PTHR12176">
    <property type="entry name" value="SAM-DEPENDENT METHYLTRANSFERASE SUPERFAMILY PROTEIN"/>
    <property type="match status" value="1"/>
</dbReference>
<dbReference type="Pfam" id="PF13847">
    <property type="entry name" value="Methyltransf_31"/>
    <property type="match status" value="1"/>
</dbReference>
<sequence length="239" mass="26809">MPVPPYHKPHYWEAAYQSFGPEDSVEWGSISLADLSKYEYQILEWDSSRPQTNATISTTLGKTLSVEPNGEEEPILMLGCGNSKLGEDMIQEGWTGPIIQVDVSSRVIESMSQRCASLITNGHMNFIEDDATELSAFRSGMMNCCLDKGLMDAIYCADELDQCRSILSNVNRVLKHGGIFAFLSYSRPEFLLPAIAPNDGSKPKWESIQVQGLESIILYRFKKVAKSERSKISTKEKRR</sequence>
<dbReference type="SUPFAM" id="SSF53335">
    <property type="entry name" value="S-adenosyl-L-methionine-dependent methyltransferases"/>
    <property type="match status" value="1"/>
</dbReference>
<evidence type="ECO:0000256" key="1">
    <source>
        <dbReference type="ARBA" id="ARBA00008361"/>
    </source>
</evidence>
<dbReference type="PANTHER" id="PTHR12176:SF80">
    <property type="entry name" value="EEF1A LYSINE METHYLTRANSFERASE 4"/>
    <property type="match status" value="1"/>
</dbReference>
<dbReference type="GO" id="GO:0008168">
    <property type="term" value="F:methyltransferase activity"/>
    <property type="evidence" value="ECO:0007669"/>
    <property type="project" value="UniProtKB-KW"/>
</dbReference>
<feature type="domain" description="Methyltransferase" evidence="4">
    <location>
        <begin position="73"/>
        <end position="186"/>
    </location>
</feature>
<dbReference type="InterPro" id="IPR051419">
    <property type="entry name" value="Lys/N-term_MeTrsfase_sf"/>
</dbReference>
<reference evidence="5" key="1">
    <citation type="submission" date="2023-08" db="EMBL/GenBank/DDBJ databases">
        <authorList>
            <person name="Audoor S."/>
            <person name="Bilcke G."/>
        </authorList>
    </citation>
    <scope>NUCLEOTIDE SEQUENCE</scope>
</reference>
<dbReference type="InterPro" id="IPR029063">
    <property type="entry name" value="SAM-dependent_MTases_sf"/>
</dbReference>
<name>A0AAD2CUE4_9STRA</name>
<comment type="caution">
    <text evidence="5">The sequence shown here is derived from an EMBL/GenBank/DDBJ whole genome shotgun (WGS) entry which is preliminary data.</text>
</comment>
<protein>
    <recommendedName>
        <fullName evidence="4">Methyltransferase domain-containing protein</fullName>
    </recommendedName>
</protein>
<accession>A0AAD2CUE4</accession>
<gene>
    <name evidence="5" type="ORF">CYCCA115_LOCUS10240</name>
</gene>
<evidence type="ECO:0000256" key="3">
    <source>
        <dbReference type="ARBA" id="ARBA00022679"/>
    </source>
</evidence>
<keyword evidence="2" id="KW-0489">Methyltransferase</keyword>
<comment type="similarity">
    <text evidence="1">Belongs to the methyltransferase superfamily.</text>
</comment>
<dbReference type="InterPro" id="IPR025714">
    <property type="entry name" value="Methyltranfer_dom"/>
</dbReference>
<dbReference type="EMBL" id="CAKOGP040001580">
    <property type="protein sequence ID" value="CAJ1946099.1"/>
    <property type="molecule type" value="Genomic_DNA"/>
</dbReference>
<dbReference type="Proteomes" id="UP001295423">
    <property type="component" value="Unassembled WGS sequence"/>
</dbReference>
<proteinExistence type="inferred from homology"/>
<organism evidence="5 6">
    <name type="scientific">Cylindrotheca closterium</name>
    <dbReference type="NCBI Taxonomy" id="2856"/>
    <lineage>
        <taxon>Eukaryota</taxon>
        <taxon>Sar</taxon>
        <taxon>Stramenopiles</taxon>
        <taxon>Ochrophyta</taxon>
        <taxon>Bacillariophyta</taxon>
        <taxon>Bacillariophyceae</taxon>
        <taxon>Bacillariophycidae</taxon>
        <taxon>Bacillariales</taxon>
        <taxon>Bacillariaceae</taxon>
        <taxon>Cylindrotheca</taxon>
    </lineage>
</organism>
<evidence type="ECO:0000313" key="6">
    <source>
        <dbReference type="Proteomes" id="UP001295423"/>
    </source>
</evidence>
<keyword evidence="6" id="KW-1185">Reference proteome</keyword>
<evidence type="ECO:0000256" key="2">
    <source>
        <dbReference type="ARBA" id="ARBA00022603"/>
    </source>
</evidence>
<evidence type="ECO:0000313" key="5">
    <source>
        <dbReference type="EMBL" id="CAJ1946099.1"/>
    </source>
</evidence>
<dbReference type="Gene3D" id="3.40.50.150">
    <property type="entry name" value="Vaccinia Virus protein VP39"/>
    <property type="match status" value="1"/>
</dbReference>
<dbReference type="GO" id="GO:0032259">
    <property type="term" value="P:methylation"/>
    <property type="evidence" value="ECO:0007669"/>
    <property type="project" value="UniProtKB-KW"/>
</dbReference>